<gene>
    <name evidence="4" type="primary">ABCA3</name>
    <name evidence="4" type="ORF">SNAT2548_LOCUS20699</name>
</gene>
<protein>
    <submittedName>
        <fullName evidence="4">ABCA3 protein</fullName>
    </submittedName>
</protein>
<sequence>MDEAETLGDRIAIMAAGKVKCVGSALFLKSQYGVGYTLTIAKTPQPTAEQSRALDSLIHARCTRAERLSDVGTELTYRMPFEESGNFPELFQSLEQQPERYGIQLFGVSVTTLEEVFLRVGRDHTEADIAADERLQQASFVRQISAEREERAMNSFTQAVEEMRRSGGSQMDEPLTEARRAESSVSFARHVRAMLVKRFHNARRDRKAWCCQIVLPLIFLLVALLTMRFAGIGDYEAVPLSATSLPGPQRFVAGFGESVTSAQVADFLKGASLDVEQ</sequence>
<keyword evidence="3" id="KW-0812">Transmembrane</keyword>
<keyword evidence="1" id="KW-0813">Transport</keyword>
<dbReference type="OrthoDB" id="5986769at2759"/>
<dbReference type="GO" id="GO:0005319">
    <property type="term" value="F:lipid transporter activity"/>
    <property type="evidence" value="ECO:0007669"/>
    <property type="project" value="TreeGrafter"/>
</dbReference>
<evidence type="ECO:0000256" key="3">
    <source>
        <dbReference type="SAM" id="Phobius"/>
    </source>
</evidence>
<evidence type="ECO:0000313" key="4">
    <source>
        <dbReference type="EMBL" id="CAE7379072.1"/>
    </source>
</evidence>
<evidence type="ECO:0000256" key="1">
    <source>
        <dbReference type="ARBA" id="ARBA00022448"/>
    </source>
</evidence>
<feature type="non-terminal residue" evidence="4">
    <location>
        <position position="277"/>
    </location>
</feature>
<comment type="caution">
    <text evidence="4">The sequence shown here is derived from an EMBL/GenBank/DDBJ whole genome shotgun (WGS) entry which is preliminary data.</text>
</comment>
<reference evidence="4" key="1">
    <citation type="submission" date="2021-02" db="EMBL/GenBank/DDBJ databases">
        <authorList>
            <person name="Dougan E. K."/>
            <person name="Rhodes N."/>
            <person name="Thang M."/>
            <person name="Chan C."/>
        </authorList>
    </citation>
    <scope>NUCLEOTIDE SEQUENCE</scope>
</reference>
<dbReference type="Proteomes" id="UP000604046">
    <property type="component" value="Unassembled WGS sequence"/>
</dbReference>
<accession>A0A812Q7E9</accession>
<proteinExistence type="predicted"/>
<dbReference type="GO" id="GO:0016020">
    <property type="term" value="C:membrane"/>
    <property type="evidence" value="ECO:0007669"/>
    <property type="project" value="InterPro"/>
</dbReference>
<dbReference type="InterPro" id="IPR026082">
    <property type="entry name" value="ABCA"/>
</dbReference>
<dbReference type="GO" id="GO:0140359">
    <property type="term" value="F:ABC-type transporter activity"/>
    <property type="evidence" value="ECO:0007669"/>
    <property type="project" value="InterPro"/>
</dbReference>
<keyword evidence="2" id="KW-0677">Repeat</keyword>
<evidence type="ECO:0000313" key="5">
    <source>
        <dbReference type="Proteomes" id="UP000604046"/>
    </source>
</evidence>
<evidence type="ECO:0000256" key="2">
    <source>
        <dbReference type="ARBA" id="ARBA00022737"/>
    </source>
</evidence>
<name>A0A812Q7E9_9DINO</name>
<dbReference type="AlphaFoldDB" id="A0A812Q7E9"/>
<feature type="transmembrane region" description="Helical" evidence="3">
    <location>
        <begin position="208"/>
        <end position="230"/>
    </location>
</feature>
<keyword evidence="3" id="KW-0472">Membrane</keyword>
<organism evidence="4 5">
    <name type="scientific">Symbiodinium natans</name>
    <dbReference type="NCBI Taxonomy" id="878477"/>
    <lineage>
        <taxon>Eukaryota</taxon>
        <taxon>Sar</taxon>
        <taxon>Alveolata</taxon>
        <taxon>Dinophyceae</taxon>
        <taxon>Suessiales</taxon>
        <taxon>Symbiodiniaceae</taxon>
        <taxon>Symbiodinium</taxon>
    </lineage>
</organism>
<dbReference type="PANTHER" id="PTHR19229">
    <property type="entry name" value="ATP-BINDING CASSETTE TRANSPORTER SUBFAMILY A ABCA"/>
    <property type="match status" value="1"/>
</dbReference>
<keyword evidence="5" id="KW-1185">Reference proteome</keyword>
<keyword evidence="3" id="KW-1133">Transmembrane helix</keyword>
<dbReference type="PANTHER" id="PTHR19229:SF36">
    <property type="entry name" value="ATP-BINDING CASSETTE SUB-FAMILY A MEMBER 2"/>
    <property type="match status" value="1"/>
</dbReference>
<dbReference type="EMBL" id="CAJNDS010002218">
    <property type="protein sequence ID" value="CAE7379072.1"/>
    <property type="molecule type" value="Genomic_DNA"/>
</dbReference>